<accession>A0ABP2YT12</accession>
<evidence type="ECO:0000256" key="5">
    <source>
        <dbReference type="ARBA" id="ARBA00022723"/>
    </source>
</evidence>
<reference evidence="9 10" key="1">
    <citation type="journal article" date="2013" name="Genome Announc.">
        <title>Draft Genome Sequence of Staphylococcus simulans UMC-CNS-990, Isolated from a Case of Chronic Bovine Mastitis.</title>
        <authorList>
            <person name="Calcutt M.J."/>
            <person name="Foecking M.F."/>
            <person name="Hsieh H.Y."/>
            <person name="Perry J."/>
            <person name="Stewart G.C."/>
            <person name="Middleton J.R."/>
        </authorList>
    </citation>
    <scope>NUCLEOTIDE SEQUENCE [LARGE SCALE GENOMIC DNA]</scope>
    <source>
        <strain evidence="9 10">UMC-CNS-990</strain>
    </source>
</reference>
<name>A0ABP2YT12_STASI</name>
<dbReference type="PANTHER" id="PTHR19288:SF46">
    <property type="entry name" value="HALOACID DEHALOGENASE-LIKE HYDROLASE DOMAIN-CONTAINING PROTEIN 2"/>
    <property type="match status" value="1"/>
</dbReference>
<comment type="similarity">
    <text evidence="3 8">Belongs to the HAD-like hydrolase superfamily. NagD family.</text>
</comment>
<dbReference type="SFLD" id="SFLDS00003">
    <property type="entry name" value="Haloacid_Dehalogenase"/>
    <property type="match status" value="1"/>
</dbReference>
<dbReference type="InterPro" id="IPR023214">
    <property type="entry name" value="HAD_sf"/>
</dbReference>
<dbReference type="SFLD" id="SFLDG01139">
    <property type="entry name" value="C2.A:_Pyridoxal_Phosphate_Phos"/>
    <property type="match status" value="1"/>
</dbReference>
<dbReference type="Pfam" id="PF13344">
    <property type="entry name" value="Hydrolase_6"/>
    <property type="match status" value="1"/>
</dbReference>
<dbReference type="InterPro" id="IPR006357">
    <property type="entry name" value="HAD-SF_hydro_IIA"/>
</dbReference>
<dbReference type="GO" id="GO:0016787">
    <property type="term" value="F:hydrolase activity"/>
    <property type="evidence" value="ECO:0007669"/>
    <property type="project" value="UniProtKB-KW"/>
</dbReference>
<evidence type="ECO:0000256" key="2">
    <source>
        <dbReference type="ARBA" id="ARBA00002810"/>
    </source>
</evidence>
<dbReference type="SUPFAM" id="SSF56784">
    <property type="entry name" value="HAD-like"/>
    <property type="match status" value="1"/>
</dbReference>
<comment type="caution">
    <text evidence="9">The sequence shown here is derived from an EMBL/GenBank/DDBJ whole genome shotgun (WGS) entry which is preliminary data.</text>
</comment>
<evidence type="ECO:0000313" key="10">
    <source>
        <dbReference type="Proteomes" id="UP000017131"/>
    </source>
</evidence>
<proteinExistence type="inferred from homology"/>
<dbReference type="Gene3D" id="3.40.50.1000">
    <property type="entry name" value="HAD superfamily/HAD-like"/>
    <property type="match status" value="2"/>
</dbReference>
<comment type="cofactor">
    <cofactor evidence="1 8">
        <name>Mg(2+)</name>
        <dbReference type="ChEBI" id="CHEBI:18420"/>
    </cofactor>
</comment>
<dbReference type="EMBL" id="AXDY01000011">
    <property type="protein sequence ID" value="ERS92655.1"/>
    <property type="molecule type" value="Genomic_DNA"/>
</dbReference>
<dbReference type="EC" id="3.1.3.-" evidence="8"/>
<evidence type="ECO:0000313" key="9">
    <source>
        <dbReference type="EMBL" id="ERS92655.1"/>
    </source>
</evidence>
<dbReference type="InterPro" id="IPR036412">
    <property type="entry name" value="HAD-like_sf"/>
</dbReference>
<dbReference type="RefSeq" id="WP_023016019.1">
    <property type="nucleotide sequence ID" value="NZ_AXDY01000011.1"/>
</dbReference>
<keyword evidence="7 8" id="KW-0460">Magnesium</keyword>
<evidence type="ECO:0000256" key="3">
    <source>
        <dbReference type="ARBA" id="ARBA00006696"/>
    </source>
</evidence>
<dbReference type="GeneID" id="77332191"/>
<protein>
    <recommendedName>
        <fullName evidence="4 8">Acid sugar phosphatase</fullName>
        <ecNumber evidence="8">3.1.3.-</ecNumber>
    </recommendedName>
</protein>
<keyword evidence="5 8" id="KW-0479">Metal-binding</keyword>
<comment type="function">
    <text evidence="2 8">Catalyzes the dephosphorylation of 2-6 carbon acid sugars in vitro.</text>
</comment>
<evidence type="ECO:0000256" key="8">
    <source>
        <dbReference type="PIRNR" id="PIRNR000915"/>
    </source>
</evidence>
<evidence type="ECO:0000256" key="4">
    <source>
        <dbReference type="ARBA" id="ARBA00013942"/>
    </source>
</evidence>
<dbReference type="NCBIfam" id="TIGR01457">
    <property type="entry name" value="HAD-SF-IIA-hyp2"/>
    <property type="match status" value="1"/>
</dbReference>
<dbReference type="Proteomes" id="UP000017131">
    <property type="component" value="Unassembled WGS sequence"/>
</dbReference>
<evidence type="ECO:0000256" key="1">
    <source>
        <dbReference type="ARBA" id="ARBA00001946"/>
    </source>
</evidence>
<organism evidence="9 10">
    <name type="scientific">Staphylococcus simulans UMC-CNS-990</name>
    <dbReference type="NCBI Taxonomy" id="1405498"/>
    <lineage>
        <taxon>Bacteria</taxon>
        <taxon>Bacillati</taxon>
        <taxon>Bacillota</taxon>
        <taxon>Bacilli</taxon>
        <taxon>Bacillales</taxon>
        <taxon>Staphylococcaceae</taxon>
        <taxon>Staphylococcus</taxon>
    </lineage>
</organism>
<keyword evidence="10" id="KW-1185">Reference proteome</keyword>
<dbReference type="Pfam" id="PF13242">
    <property type="entry name" value="Hydrolase_like"/>
    <property type="match status" value="1"/>
</dbReference>
<sequence>MKQYKGYLIDLDGTMYKGADEIDGAKQFIDYLNQHDIPHLYVTNNSTKVPEDVVKKLAGFGIEAKPEEVVTSALATAHYIKQENAQASIYVIGEGGLRQALLNQGLTLIDDTHVDYVVVGLDTKVDYDKFSQGTLGVRNGAKFISTNQDISIPNERGFLPGNGAITSVITTSTKVQPTFIGKPQPIIMDMAMDVINLPKEEVAMVGDLYETDIMSGINAGIDTIHVQTGVTSKEELAEKDQQPTYTFKDLNEVIKDLEG</sequence>
<evidence type="ECO:0000256" key="6">
    <source>
        <dbReference type="ARBA" id="ARBA00022801"/>
    </source>
</evidence>
<gene>
    <name evidence="9" type="ORF">SSIM_10875</name>
</gene>
<dbReference type="PIRSF" id="PIRSF000915">
    <property type="entry name" value="PGP-type_phosphatase"/>
    <property type="match status" value="1"/>
</dbReference>
<evidence type="ECO:0000256" key="7">
    <source>
        <dbReference type="ARBA" id="ARBA00022842"/>
    </source>
</evidence>
<keyword evidence="6 9" id="KW-0378">Hydrolase</keyword>
<dbReference type="InterPro" id="IPR006354">
    <property type="entry name" value="HAD-SF_hydro_IIA_hyp1"/>
</dbReference>
<dbReference type="NCBIfam" id="TIGR01460">
    <property type="entry name" value="HAD-SF-IIA"/>
    <property type="match status" value="1"/>
</dbReference>
<dbReference type="CDD" id="cd07530">
    <property type="entry name" value="HAD_Pase_UmpH-like"/>
    <property type="match status" value="1"/>
</dbReference>
<dbReference type="PANTHER" id="PTHR19288">
    <property type="entry name" value="4-NITROPHENYLPHOSPHATASE-RELATED"/>
    <property type="match status" value="1"/>
</dbReference>